<evidence type="ECO:0000256" key="1">
    <source>
        <dbReference type="SAM" id="Phobius"/>
    </source>
</evidence>
<feature type="domain" description="DUF6533" evidence="2">
    <location>
        <begin position="25"/>
        <end position="66"/>
    </location>
</feature>
<protein>
    <recommendedName>
        <fullName evidence="2">DUF6533 domain-containing protein</fullName>
    </recommendedName>
</protein>
<evidence type="ECO:0000313" key="3">
    <source>
        <dbReference type="EMBL" id="KAF9781781.1"/>
    </source>
</evidence>
<keyword evidence="1" id="KW-1133">Transmembrane helix</keyword>
<evidence type="ECO:0000259" key="2">
    <source>
        <dbReference type="Pfam" id="PF20151"/>
    </source>
</evidence>
<dbReference type="Proteomes" id="UP000736335">
    <property type="component" value="Unassembled WGS sequence"/>
</dbReference>
<dbReference type="AlphaFoldDB" id="A0A9P6H8U2"/>
<feature type="transmembrane region" description="Helical" evidence="1">
    <location>
        <begin position="53"/>
        <end position="74"/>
    </location>
</feature>
<evidence type="ECO:0000313" key="4">
    <source>
        <dbReference type="Proteomes" id="UP000736335"/>
    </source>
</evidence>
<feature type="transmembrane region" description="Helical" evidence="1">
    <location>
        <begin position="217"/>
        <end position="238"/>
    </location>
</feature>
<feature type="transmembrane region" description="Helical" evidence="1">
    <location>
        <begin position="94"/>
        <end position="115"/>
    </location>
</feature>
<sequence length="326" mass="36112">MMEGEIVAELTKAGEVLFMSKLLLASVQCLWVYDYLLTIGDEVRYAWHGKKSWVFALFIANRYISVAYIVWLQLTMFHNSQLVSPFCQWTKWVPVFQPTTTTALAQIAVTLRVYAITRKNKLIGGILALQIAGGIGFGIFSVVRAGLGPVQALPDINLDEFRICVFKLWSLGELIYYNSAIVFDIVVFVTIIITARRQRINGHPGIPSILDTVVRDATGYFMLIVSFHFLSVVFVLVAPEDIQLIPGMANTVLVPVMASRLMLSLKKASAEPKAVWSLKTMTNATSGELAEDGTIRFAARVPGRFHGSAFAPAASDREYIELDATP</sequence>
<dbReference type="EMBL" id="WIUZ02000013">
    <property type="protein sequence ID" value="KAF9781781.1"/>
    <property type="molecule type" value="Genomic_DNA"/>
</dbReference>
<keyword evidence="1" id="KW-0472">Membrane</keyword>
<reference evidence="3" key="2">
    <citation type="submission" date="2020-11" db="EMBL/GenBank/DDBJ databases">
        <authorList>
            <consortium name="DOE Joint Genome Institute"/>
            <person name="Kuo A."/>
            <person name="Miyauchi S."/>
            <person name="Kiss E."/>
            <person name="Drula E."/>
            <person name="Kohler A."/>
            <person name="Sanchez-Garcia M."/>
            <person name="Andreopoulos B."/>
            <person name="Barry K.W."/>
            <person name="Bonito G."/>
            <person name="Buee M."/>
            <person name="Carver A."/>
            <person name="Chen C."/>
            <person name="Cichocki N."/>
            <person name="Clum A."/>
            <person name="Culley D."/>
            <person name="Crous P.W."/>
            <person name="Fauchery L."/>
            <person name="Girlanda M."/>
            <person name="Hayes R."/>
            <person name="Keri Z."/>
            <person name="Labutti K."/>
            <person name="Lipzen A."/>
            <person name="Lombard V."/>
            <person name="Magnuson J."/>
            <person name="Maillard F."/>
            <person name="Morin E."/>
            <person name="Murat C."/>
            <person name="Nolan M."/>
            <person name="Ohm R."/>
            <person name="Pangilinan J."/>
            <person name="Pereira M."/>
            <person name="Perotto S."/>
            <person name="Peter M."/>
            <person name="Riley R."/>
            <person name="Sitrit Y."/>
            <person name="Stielow B."/>
            <person name="Szollosi G."/>
            <person name="Zifcakova L."/>
            <person name="Stursova M."/>
            <person name="Spatafora J.W."/>
            <person name="Tedersoo L."/>
            <person name="Vaario L.-M."/>
            <person name="Yamada A."/>
            <person name="Yan M."/>
            <person name="Wang P."/>
            <person name="Xu J."/>
            <person name="Bruns T."/>
            <person name="Baldrian P."/>
            <person name="Vilgalys R."/>
            <person name="Henrissat B."/>
            <person name="Grigoriev I.V."/>
            <person name="Hibbett D."/>
            <person name="Nagy L.G."/>
            <person name="Martin F.M."/>
        </authorList>
    </citation>
    <scope>NUCLEOTIDE SEQUENCE</scope>
    <source>
        <strain evidence="3">UH-Tt-Lm1</strain>
    </source>
</reference>
<gene>
    <name evidence="3" type="ORF">BJ322DRAFT_1078244</name>
</gene>
<organism evidence="3 4">
    <name type="scientific">Thelephora terrestris</name>
    <dbReference type="NCBI Taxonomy" id="56493"/>
    <lineage>
        <taxon>Eukaryota</taxon>
        <taxon>Fungi</taxon>
        <taxon>Dikarya</taxon>
        <taxon>Basidiomycota</taxon>
        <taxon>Agaricomycotina</taxon>
        <taxon>Agaricomycetes</taxon>
        <taxon>Thelephorales</taxon>
        <taxon>Thelephoraceae</taxon>
        <taxon>Thelephora</taxon>
    </lineage>
</organism>
<reference evidence="3" key="1">
    <citation type="journal article" date="2020" name="Nat. Commun.">
        <title>Large-scale genome sequencing of mycorrhizal fungi provides insights into the early evolution of symbiotic traits.</title>
        <authorList>
            <person name="Miyauchi S."/>
            <person name="Kiss E."/>
            <person name="Kuo A."/>
            <person name="Drula E."/>
            <person name="Kohler A."/>
            <person name="Sanchez-Garcia M."/>
            <person name="Morin E."/>
            <person name="Andreopoulos B."/>
            <person name="Barry K.W."/>
            <person name="Bonito G."/>
            <person name="Buee M."/>
            <person name="Carver A."/>
            <person name="Chen C."/>
            <person name="Cichocki N."/>
            <person name="Clum A."/>
            <person name="Culley D."/>
            <person name="Crous P.W."/>
            <person name="Fauchery L."/>
            <person name="Girlanda M."/>
            <person name="Hayes R.D."/>
            <person name="Keri Z."/>
            <person name="LaButti K."/>
            <person name="Lipzen A."/>
            <person name="Lombard V."/>
            <person name="Magnuson J."/>
            <person name="Maillard F."/>
            <person name="Murat C."/>
            <person name="Nolan M."/>
            <person name="Ohm R.A."/>
            <person name="Pangilinan J."/>
            <person name="Pereira M.F."/>
            <person name="Perotto S."/>
            <person name="Peter M."/>
            <person name="Pfister S."/>
            <person name="Riley R."/>
            <person name="Sitrit Y."/>
            <person name="Stielow J.B."/>
            <person name="Szollosi G."/>
            <person name="Zifcakova L."/>
            <person name="Stursova M."/>
            <person name="Spatafora J.W."/>
            <person name="Tedersoo L."/>
            <person name="Vaario L.M."/>
            <person name="Yamada A."/>
            <person name="Yan M."/>
            <person name="Wang P."/>
            <person name="Xu J."/>
            <person name="Bruns T."/>
            <person name="Baldrian P."/>
            <person name="Vilgalys R."/>
            <person name="Dunand C."/>
            <person name="Henrissat B."/>
            <person name="Grigoriev I.V."/>
            <person name="Hibbett D."/>
            <person name="Nagy L.G."/>
            <person name="Martin F.M."/>
        </authorList>
    </citation>
    <scope>NUCLEOTIDE SEQUENCE</scope>
    <source>
        <strain evidence="3">UH-Tt-Lm1</strain>
    </source>
</reference>
<dbReference type="Pfam" id="PF20151">
    <property type="entry name" value="DUF6533"/>
    <property type="match status" value="1"/>
</dbReference>
<proteinExistence type="predicted"/>
<keyword evidence="1" id="KW-0812">Transmembrane</keyword>
<name>A0A9P6H8U2_9AGAM</name>
<feature type="transmembrane region" description="Helical" evidence="1">
    <location>
        <begin position="122"/>
        <end position="143"/>
    </location>
</feature>
<dbReference type="OrthoDB" id="2679643at2759"/>
<keyword evidence="4" id="KW-1185">Reference proteome</keyword>
<accession>A0A9P6H8U2</accession>
<dbReference type="InterPro" id="IPR045340">
    <property type="entry name" value="DUF6533"/>
</dbReference>
<comment type="caution">
    <text evidence="3">The sequence shown here is derived from an EMBL/GenBank/DDBJ whole genome shotgun (WGS) entry which is preliminary data.</text>
</comment>
<feature type="transmembrane region" description="Helical" evidence="1">
    <location>
        <begin position="175"/>
        <end position="196"/>
    </location>
</feature>